<organism evidence="4 5">
    <name type="scientific">Camellia sinensis</name>
    <name type="common">Tea plant</name>
    <name type="synonym">Thea sinensis</name>
    <dbReference type="NCBI Taxonomy" id="4442"/>
    <lineage>
        <taxon>Eukaryota</taxon>
        <taxon>Viridiplantae</taxon>
        <taxon>Streptophyta</taxon>
        <taxon>Embryophyta</taxon>
        <taxon>Tracheophyta</taxon>
        <taxon>Spermatophyta</taxon>
        <taxon>Magnoliopsida</taxon>
        <taxon>eudicotyledons</taxon>
        <taxon>Gunneridae</taxon>
        <taxon>Pentapetalae</taxon>
        <taxon>asterids</taxon>
        <taxon>Ericales</taxon>
        <taxon>Theaceae</taxon>
        <taxon>Camellia</taxon>
    </lineage>
</organism>
<dbReference type="InterPro" id="IPR050872">
    <property type="entry name" value="PPR_P_subfamily"/>
</dbReference>
<evidence type="ECO:0008006" key="6">
    <source>
        <dbReference type="Google" id="ProtNLM"/>
    </source>
</evidence>
<dbReference type="PANTHER" id="PTHR46128">
    <property type="entry name" value="MITOCHONDRIAL GROUP I INTRON SPLICING FACTOR CCM1"/>
    <property type="match status" value="1"/>
</dbReference>
<evidence type="ECO:0000256" key="1">
    <source>
        <dbReference type="ARBA" id="ARBA00007626"/>
    </source>
</evidence>
<dbReference type="InterPro" id="IPR002885">
    <property type="entry name" value="PPR_rpt"/>
</dbReference>
<dbReference type="Gene3D" id="1.25.40.10">
    <property type="entry name" value="Tetratricopeptide repeat domain"/>
    <property type="match status" value="1"/>
</dbReference>
<keyword evidence="2" id="KW-0677">Repeat</keyword>
<dbReference type="Proteomes" id="UP000593564">
    <property type="component" value="Unassembled WGS sequence"/>
</dbReference>
<feature type="repeat" description="PPR" evidence="3">
    <location>
        <begin position="133"/>
        <end position="167"/>
    </location>
</feature>
<evidence type="ECO:0000313" key="5">
    <source>
        <dbReference type="Proteomes" id="UP000593564"/>
    </source>
</evidence>
<evidence type="ECO:0000256" key="3">
    <source>
        <dbReference type="PROSITE-ProRule" id="PRU00708"/>
    </source>
</evidence>
<comment type="similarity">
    <text evidence="1">Belongs to the PPR family. P subfamily.</text>
</comment>
<dbReference type="PROSITE" id="PS51375">
    <property type="entry name" value="PPR"/>
    <property type="match status" value="1"/>
</dbReference>
<evidence type="ECO:0000256" key="2">
    <source>
        <dbReference type="ARBA" id="ARBA00022737"/>
    </source>
</evidence>
<evidence type="ECO:0000313" key="4">
    <source>
        <dbReference type="EMBL" id="KAF5962193.1"/>
    </source>
</evidence>
<dbReference type="Pfam" id="PF01535">
    <property type="entry name" value="PPR"/>
    <property type="match status" value="1"/>
</dbReference>
<comment type="caution">
    <text evidence="4">The sequence shown here is derived from an EMBL/GenBank/DDBJ whole genome shotgun (WGS) entry which is preliminary data.</text>
</comment>
<reference evidence="5" key="1">
    <citation type="journal article" date="2020" name="Nat. Commun.">
        <title>Genome assembly of wild tea tree DASZ reveals pedigree and selection history of tea varieties.</title>
        <authorList>
            <person name="Zhang W."/>
            <person name="Zhang Y."/>
            <person name="Qiu H."/>
            <person name="Guo Y."/>
            <person name="Wan H."/>
            <person name="Zhang X."/>
            <person name="Scossa F."/>
            <person name="Alseekh S."/>
            <person name="Zhang Q."/>
            <person name="Wang P."/>
            <person name="Xu L."/>
            <person name="Schmidt M.H."/>
            <person name="Jia X."/>
            <person name="Li D."/>
            <person name="Zhu A."/>
            <person name="Guo F."/>
            <person name="Chen W."/>
            <person name="Ni D."/>
            <person name="Usadel B."/>
            <person name="Fernie A.R."/>
            <person name="Wen W."/>
        </authorList>
    </citation>
    <scope>NUCLEOTIDE SEQUENCE [LARGE SCALE GENOMIC DNA]</scope>
    <source>
        <strain evidence="5">cv. G240</strain>
    </source>
</reference>
<dbReference type="AlphaFoldDB" id="A0A7J7IB76"/>
<dbReference type="EMBL" id="JACBKZ010000001">
    <property type="protein sequence ID" value="KAF5962193.1"/>
    <property type="molecule type" value="Genomic_DNA"/>
</dbReference>
<keyword evidence="5" id="KW-1185">Reference proteome</keyword>
<protein>
    <recommendedName>
        <fullName evidence="6">Pentatricopeptide repeat-containing protein</fullName>
    </recommendedName>
</protein>
<proteinExistence type="inferred from homology"/>
<dbReference type="Pfam" id="PF13041">
    <property type="entry name" value="PPR_2"/>
    <property type="match status" value="1"/>
</dbReference>
<gene>
    <name evidence="4" type="ORF">HYC85_003402</name>
</gene>
<reference evidence="4 5" key="2">
    <citation type="submission" date="2020-07" db="EMBL/GenBank/DDBJ databases">
        <title>Genome assembly of wild tea tree DASZ reveals pedigree and selection history of tea varieties.</title>
        <authorList>
            <person name="Zhang W."/>
        </authorList>
    </citation>
    <scope>NUCLEOTIDE SEQUENCE [LARGE SCALE GENOMIC DNA]</scope>
    <source>
        <strain evidence="5">cv. G240</strain>
        <tissue evidence="4">Leaf</tissue>
    </source>
</reference>
<accession>A0A7J7IB76</accession>
<name>A0A7J7IB76_CAMSI</name>
<dbReference type="NCBIfam" id="TIGR00756">
    <property type="entry name" value="PPR"/>
    <property type="match status" value="1"/>
</dbReference>
<dbReference type="PANTHER" id="PTHR46128:SF358">
    <property type="entry name" value="TETRATRICOPEPTIDE REPEAT (TPR)-LIKE SUPERFAMILY PROTEIN"/>
    <property type="match status" value="1"/>
</dbReference>
<dbReference type="InterPro" id="IPR011990">
    <property type="entry name" value="TPR-like_helical_dom_sf"/>
</dbReference>
<sequence length="181" mass="20169">MLTCQCEYSHYQRAGPGLFFLACGPAQPDSNFSGHPRGSTWAGPLHIDDLNIHIDSVNIHIKADNNALVLHTQISTNPNPNPNPPDLRQLQKLLSQKSKLSFDKLDDALSLFHRMVQMQPLPPVIHFNQLLSDVLTFNTLINAFCKEGMTKEAENVLEFMVQRGVGPDVVTYSTLMMVIAC</sequence>